<organism evidence="9 10">
    <name type="scientific">Niastella vici</name>
    <dbReference type="NCBI Taxonomy" id="1703345"/>
    <lineage>
        <taxon>Bacteria</taxon>
        <taxon>Pseudomonadati</taxon>
        <taxon>Bacteroidota</taxon>
        <taxon>Chitinophagia</taxon>
        <taxon>Chitinophagales</taxon>
        <taxon>Chitinophagaceae</taxon>
        <taxon>Niastella</taxon>
    </lineage>
</organism>
<feature type="transmembrane region" description="Helical" evidence="6">
    <location>
        <begin position="132"/>
        <end position="156"/>
    </location>
</feature>
<dbReference type="OrthoDB" id="9811281at2"/>
<feature type="domain" description="Cytochrome c" evidence="8">
    <location>
        <begin position="286"/>
        <end position="365"/>
    </location>
</feature>
<dbReference type="InterPro" id="IPR038414">
    <property type="entry name" value="CcoP_N_sf"/>
</dbReference>
<dbReference type="Proteomes" id="UP000192796">
    <property type="component" value="Unassembled WGS sequence"/>
</dbReference>
<name>A0A1V9FRX4_9BACT</name>
<feature type="chain" id="PRO_5012325353" description="Cytochrome c domain-containing protein" evidence="7">
    <location>
        <begin position="34"/>
        <end position="402"/>
    </location>
</feature>
<keyword evidence="6" id="KW-0812">Transmembrane</keyword>
<evidence type="ECO:0000256" key="3">
    <source>
        <dbReference type="ARBA" id="ARBA00023004"/>
    </source>
</evidence>
<feature type="transmembrane region" description="Helical" evidence="6">
    <location>
        <begin position="49"/>
        <end position="79"/>
    </location>
</feature>
<keyword evidence="1 4" id="KW-0349">Heme</keyword>
<evidence type="ECO:0000313" key="9">
    <source>
        <dbReference type="EMBL" id="OQP61006.1"/>
    </source>
</evidence>
<dbReference type="InterPro" id="IPR036909">
    <property type="entry name" value="Cyt_c-like_dom_sf"/>
</dbReference>
<keyword evidence="7" id="KW-0732">Signal</keyword>
<comment type="caution">
    <text evidence="9">The sequence shown here is derived from an EMBL/GenBank/DDBJ whole genome shotgun (WGS) entry which is preliminary data.</text>
</comment>
<dbReference type="GO" id="GO:0046872">
    <property type="term" value="F:metal ion binding"/>
    <property type="evidence" value="ECO:0007669"/>
    <property type="project" value="UniProtKB-KW"/>
</dbReference>
<evidence type="ECO:0000256" key="7">
    <source>
        <dbReference type="SAM" id="SignalP"/>
    </source>
</evidence>
<evidence type="ECO:0000256" key="1">
    <source>
        <dbReference type="ARBA" id="ARBA00022617"/>
    </source>
</evidence>
<evidence type="ECO:0000256" key="6">
    <source>
        <dbReference type="SAM" id="Phobius"/>
    </source>
</evidence>
<dbReference type="RefSeq" id="WP_143774250.1">
    <property type="nucleotide sequence ID" value="NZ_LVYD01000058.1"/>
</dbReference>
<keyword evidence="6" id="KW-0472">Membrane</keyword>
<dbReference type="PANTHER" id="PTHR33751">
    <property type="entry name" value="CBB3-TYPE CYTOCHROME C OXIDASE SUBUNIT FIXP"/>
    <property type="match status" value="1"/>
</dbReference>
<dbReference type="EMBL" id="LVYD01000058">
    <property type="protein sequence ID" value="OQP61006.1"/>
    <property type="molecule type" value="Genomic_DNA"/>
</dbReference>
<dbReference type="InterPro" id="IPR032858">
    <property type="entry name" value="CcoP_N"/>
</dbReference>
<feature type="region of interest" description="Disordered" evidence="5">
    <location>
        <begin position="365"/>
        <end position="402"/>
    </location>
</feature>
<dbReference type="InterPro" id="IPR050597">
    <property type="entry name" value="Cytochrome_c_Oxidase_Subunit"/>
</dbReference>
<reference evidence="9 10" key="1">
    <citation type="submission" date="2016-03" db="EMBL/GenBank/DDBJ databases">
        <title>Niastella vici sp. nov., isolated from farmland soil.</title>
        <authorList>
            <person name="Chen L."/>
            <person name="Wang D."/>
            <person name="Yang S."/>
            <person name="Wang G."/>
        </authorList>
    </citation>
    <scope>NUCLEOTIDE SEQUENCE [LARGE SCALE GENOMIC DNA]</scope>
    <source>
        <strain evidence="9 10">DJ57</strain>
    </source>
</reference>
<protein>
    <recommendedName>
        <fullName evidence="8">Cytochrome c domain-containing protein</fullName>
    </recommendedName>
</protein>
<keyword evidence="2 4" id="KW-0479">Metal-binding</keyword>
<evidence type="ECO:0000259" key="8">
    <source>
        <dbReference type="PROSITE" id="PS51007"/>
    </source>
</evidence>
<dbReference type="GO" id="GO:0020037">
    <property type="term" value="F:heme binding"/>
    <property type="evidence" value="ECO:0007669"/>
    <property type="project" value="InterPro"/>
</dbReference>
<feature type="signal peptide" evidence="7">
    <location>
        <begin position="1"/>
        <end position="33"/>
    </location>
</feature>
<feature type="compositionally biased region" description="Polar residues" evidence="5">
    <location>
        <begin position="365"/>
        <end position="374"/>
    </location>
</feature>
<dbReference type="GO" id="GO:0009055">
    <property type="term" value="F:electron transfer activity"/>
    <property type="evidence" value="ECO:0007669"/>
    <property type="project" value="InterPro"/>
</dbReference>
<sequence length="402" mass="43982">MPGIFWYRKISNQLWKAMMIGAALICATPAAFAAGDGQPGKPSSIDDPFVILMVIIMLILLLAIGLLAHVVLGAASFYYQREKEREQQKAGASTTVIVTTIALLLFAAPVFAQNADAPATTAVQTATSFGSLSATAFYAIVGVIGIELLVLLALLYQLRTFLAKEKLKQQLASNAATVQKPRVTIWAKLNKFKPVEQEAEMDLGHEYDGIRELDNRLPPWWLYGFYASILFAVIYLWRYHVSHSAPLSGEELQIAMTQAEEQKAEYLKKSANNVDENTVKLLTDAADITDGQKVFTQNCAACHGKAGEGIVGPNLTDDYWLHGGGIKDVFKTIKYGWPEKGMRSWKDDLSPVQIAHVASYIKSIHGSNPPNAKAQQGELYKEDNSNNKTDSAASKAAVVTNK</sequence>
<dbReference type="Pfam" id="PF14715">
    <property type="entry name" value="FixP_N"/>
    <property type="match status" value="1"/>
</dbReference>
<evidence type="ECO:0000256" key="5">
    <source>
        <dbReference type="SAM" id="MobiDB-lite"/>
    </source>
</evidence>
<dbReference type="Gene3D" id="6.10.280.130">
    <property type="match status" value="1"/>
</dbReference>
<accession>A0A1V9FRX4</accession>
<dbReference type="SUPFAM" id="SSF46626">
    <property type="entry name" value="Cytochrome c"/>
    <property type="match status" value="1"/>
</dbReference>
<dbReference type="AlphaFoldDB" id="A0A1V9FRX4"/>
<dbReference type="PROSITE" id="PS51007">
    <property type="entry name" value="CYTC"/>
    <property type="match status" value="1"/>
</dbReference>
<dbReference type="Pfam" id="PF13442">
    <property type="entry name" value="Cytochrome_CBB3"/>
    <property type="match status" value="1"/>
</dbReference>
<proteinExistence type="predicted"/>
<keyword evidence="6" id="KW-1133">Transmembrane helix</keyword>
<keyword evidence="10" id="KW-1185">Reference proteome</keyword>
<evidence type="ECO:0000313" key="10">
    <source>
        <dbReference type="Proteomes" id="UP000192796"/>
    </source>
</evidence>
<feature type="transmembrane region" description="Helical" evidence="6">
    <location>
        <begin position="91"/>
        <end position="112"/>
    </location>
</feature>
<keyword evidence="3 4" id="KW-0408">Iron</keyword>
<gene>
    <name evidence="9" type="ORF">A3860_04600</name>
</gene>
<evidence type="ECO:0000256" key="2">
    <source>
        <dbReference type="ARBA" id="ARBA00022723"/>
    </source>
</evidence>
<feature type="transmembrane region" description="Helical" evidence="6">
    <location>
        <begin position="220"/>
        <end position="237"/>
    </location>
</feature>
<dbReference type="Gene3D" id="1.10.760.10">
    <property type="entry name" value="Cytochrome c-like domain"/>
    <property type="match status" value="1"/>
</dbReference>
<evidence type="ECO:0000256" key="4">
    <source>
        <dbReference type="PROSITE-ProRule" id="PRU00433"/>
    </source>
</evidence>
<dbReference type="STRING" id="1703345.A3860_04600"/>
<dbReference type="InterPro" id="IPR009056">
    <property type="entry name" value="Cyt_c-like_dom"/>
</dbReference>
<dbReference type="PANTHER" id="PTHR33751:SF1">
    <property type="entry name" value="CBB3-TYPE CYTOCHROME C OXIDASE SUBUNIT FIXP"/>
    <property type="match status" value="1"/>
</dbReference>